<evidence type="ECO:0000313" key="3">
    <source>
        <dbReference type="Proteomes" id="UP000187209"/>
    </source>
</evidence>
<feature type="transmembrane region" description="Helical" evidence="1">
    <location>
        <begin position="60"/>
        <end position="78"/>
    </location>
</feature>
<evidence type="ECO:0000256" key="1">
    <source>
        <dbReference type="SAM" id="Phobius"/>
    </source>
</evidence>
<feature type="transmembrane region" description="Helical" evidence="1">
    <location>
        <begin position="120"/>
        <end position="140"/>
    </location>
</feature>
<feature type="transmembrane region" description="Helical" evidence="1">
    <location>
        <begin position="7"/>
        <end position="22"/>
    </location>
</feature>
<sequence length="184" mass="21528">MFVQKAGLVYAIFIAIAGYLQYKLIAIAYLTTWNMNLQILTLFVCTFIKNRSELKRKLLILSWTCGWTVVIIFWGFIFPFTDSSKLPPTYQYISTHGGVHMFVVVLFFRNKFEIQGKDILLPLGLYTVYMFGMLLPLKIFGIKIYPLIFEKFWPTIIAFIIIYVANLGIFWIGYVAKKKFKKQE</sequence>
<keyword evidence="3" id="KW-1185">Reference proteome</keyword>
<reference evidence="2 3" key="1">
    <citation type="submission" date="2016-11" db="EMBL/GenBank/DDBJ databases">
        <title>The macronuclear genome of Stentor coeruleus: a giant cell with tiny introns.</title>
        <authorList>
            <person name="Slabodnick M."/>
            <person name="Ruby J.G."/>
            <person name="Reiff S.B."/>
            <person name="Swart E.C."/>
            <person name="Gosai S."/>
            <person name="Prabakaran S."/>
            <person name="Witkowska E."/>
            <person name="Larue G.E."/>
            <person name="Fisher S."/>
            <person name="Freeman R.M."/>
            <person name="Gunawardena J."/>
            <person name="Chu W."/>
            <person name="Stover N.A."/>
            <person name="Gregory B.D."/>
            <person name="Nowacki M."/>
            <person name="Derisi J."/>
            <person name="Roy S.W."/>
            <person name="Marshall W.F."/>
            <person name="Sood P."/>
        </authorList>
    </citation>
    <scope>NUCLEOTIDE SEQUENCE [LARGE SCALE GENOMIC DNA]</scope>
    <source>
        <strain evidence="2">WM001</strain>
    </source>
</reference>
<evidence type="ECO:0000313" key="2">
    <source>
        <dbReference type="EMBL" id="OMJ95183.1"/>
    </source>
</evidence>
<gene>
    <name evidence="2" type="ORF">SteCoe_1562</name>
</gene>
<accession>A0A1R2D1R7</accession>
<keyword evidence="1" id="KW-0812">Transmembrane</keyword>
<keyword evidence="1" id="KW-0472">Membrane</keyword>
<protein>
    <submittedName>
        <fullName evidence="2">Uncharacterized protein</fullName>
    </submittedName>
</protein>
<dbReference type="Proteomes" id="UP000187209">
    <property type="component" value="Unassembled WGS sequence"/>
</dbReference>
<comment type="caution">
    <text evidence="2">The sequence shown here is derived from an EMBL/GenBank/DDBJ whole genome shotgun (WGS) entry which is preliminary data.</text>
</comment>
<feature type="transmembrane region" description="Helical" evidence="1">
    <location>
        <begin position="90"/>
        <end position="108"/>
    </location>
</feature>
<feature type="transmembrane region" description="Helical" evidence="1">
    <location>
        <begin position="152"/>
        <end position="176"/>
    </location>
</feature>
<proteinExistence type="predicted"/>
<organism evidence="2 3">
    <name type="scientific">Stentor coeruleus</name>
    <dbReference type="NCBI Taxonomy" id="5963"/>
    <lineage>
        <taxon>Eukaryota</taxon>
        <taxon>Sar</taxon>
        <taxon>Alveolata</taxon>
        <taxon>Ciliophora</taxon>
        <taxon>Postciliodesmatophora</taxon>
        <taxon>Heterotrichea</taxon>
        <taxon>Heterotrichida</taxon>
        <taxon>Stentoridae</taxon>
        <taxon>Stentor</taxon>
    </lineage>
</organism>
<name>A0A1R2D1R7_9CILI</name>
<feature type="transmembrane region" description="Helical" evidence="1">
    <location>
        <begin position="28"/>
        <end position="48"/>
    </location>
</feature>
<dbReference type="AlphaFoldDB" id="A0A1R2D1R7"/>
<dbReference type="EMBL" id="MPUH01000016">
    <property type="protein sequence ID" value="OMJ95183.1"/>
    <property type="molecule type" value="Genomic_DNA"/>
</dbReference>
<keyword evidence="1" id="KW-1133">Transmembrane helix</keyword>
<dbReference type="OrthoDB" id="324290at2759"/>